<evidence type="ECO:0000256" key="7">
    <source>
        <dbReference type="ARBA" id="ARBA00023268"/>
    </source>
</evidence>
<comment type="caution">
    <text evidence="11">The sequence shown here is derived from an EMBL/GenBank/DDBJ whole genome shotgun (WGS) entry which is preliminary data.</text>
</comment>
<evidence type="ECO:0000256" key="8">
    <source>
        <dbReference type="ARBA" id="ARBA00023295"/>
    </source>
</evidence>
<dbReference type="InterPro" id="IPR023170">
    <property type="entry name" value="HhH_base_excis_C"/>
</dbReference>
<dbReference type="GO" id="GO:0006284">
    <property type="term" value="P:base-excision repair"/>
    <property type="evidence" value="ECO:0007669"/>
    <property type="project" value="InterPro"/>
</dbReference>
<feature type="domain" description="HhH-GPD" evidence="10">
    <location>
        <begin position="112"/>
        <end position="266"/>
    </location>
</feature>
<dbReference type="SUPFAM" id="SSF48150">
    <property type="entry name" value="DNA-glycosylase"/>
    <property type="match status" value="1"/>
</dbReference>
<dbReference type="CDD" id="cd00056">
    <property type="entry name" value="ENDO3c"/>
    <property type="match status" value="1"/>
</dbReference>
<dbReference type="InterPro" id="IPR011257">
    <property type="entry name" value="DNA_glycosylase"/>
</dbReference>
<evidence type="ECO:0000256" key="1">
    <source>
        <dbReference type="ARBA" id="ARBA00010679"/>
    </source>
</evidence>
<organism evidence="11 12">
    <name type="scientific">Candidatus Fimimorpha faecalis</name>
    <dbReference type="NCBI Taxonomy" id="2840824"/>
    <lineage>
        <taxon>Bacteria</taxon>
        <taxon>Bacillati</taxon>
        <taxon>Bacillota</taxon>
        <taxon>Clostridia</taxon>
        <taxon>Eubacteriales</taxon>
        <taxon>Candidatus Fimimorpha</taxon>
    </lineage>
</organism>
<reference evidence="11" key="2">
    <citation type="journal article" date="2021" name="PeerJ">
        <title>Extensive microbial diversity within the chicken gut microbiome revealed by metagenomics and culture.</title>
        <authorList>
            <person name="Gilroy R."/>
            <person name="Ravi A."/>
            <person name="Getino M."/>
            <person name="Pursley I."/>
            <person name="Horton D.L."/>
            <person name="Alikhan N.F."/>
            <person name="Baker D."/>
            <person name="Gharbi K."/>
            <person name="Hall N."/>
            <person name="Watson M."/>
            <person name="Adriaenssens E.M."/>
            <person name="Foster-Nyarko E."/>
            <person name="Jarju S."/>
            <person name="Secka A."/>
            <person name="Antonio M."/>
            <person name="Oren A."/>
            <person name="Chaudhuri R.R."/>
            <person name="La Ragione R."/>
            <person name="Hildebrand F."/>
            <person name="Pallen M.J."/>
        </authorList>
    </citation>
    <scope>NUCLEOTIDE SEQUENCE</scope>
    <source>
        <strain evidence="11">ChiW13-3771</strain>
    </source>
</reference>
<dbReference type="GO" id="GO:0006289">
    <property type="term" value="P:nucleotide-excision repair"/>
    <property type="evidence" value="ECO:0007669"/>
    <property type="project" value="InterPro"/>
</dbReference>
<dbReference type="SUPFAM" id="SSF55945">
    <property type="entry name" value="TATA-box binding protein-like"/>
    <property type="match status" value="1"/>
</dbReference>
<comment type="catalytic activity">
    <reaction evidence="9">
        <text>2'-deoxyribonucleotide-(2'-deoxyribose 5'-phosphate)-2'-deoxyribonucleotide-DNA = a 3'-end 2'-deoxyribonucleotide-(2,3-dehydro-2,3-deoxyribose 5'-phosphate)-DNA + a 5'-end 5'-phospho-2'-deoxyribonucleoside-DNA + H(+)</text>
        <dbReference type="Rhea" id="RHEA:66592"/>
        <dbReference type="Rhea" id="RHEA-COMP:13180"/>
        <dbReference type="Rhea" id="RHEA-COMP:16897"/>
        <dbReference type="Rhea" id="RHEA-COMP:17067"/>
        <dbReference type="ChEBI" id="CHEBI:15378"/>
        <dbReference type="ChEBI" id="CHEBI:136412"/>
        <dbReference type="ChEBI" id="CHEBI:157695"/>
        <dbReference type="ChEBI" id="CHEBI:167181"/>
        <dbReference type="EC" id="4.2.99.18"/>
    </reaction>
</comment>
<dbReference type="GO" id="GO:0008534">
    <property type="term" value="F:oxidized purine nucleobase lesion DNA N-glycosylase activity"/>
    <property type="evidence" value="ECO:0007669"/>
    <property type="project" value="InterPro"/>
</dbReference>
<dbReference type="EMBL" id="DVHN01000123">
    <property type="protein sequence ID" value="HIR89168.1"/>
    <property type="molecule type" value="Genomic_DNA"/>
</dbReference>
<dbReference type="GO" id="GO:0003684">
    <property type="term" value="F:damaged DNA binding"/>
    <property type="evidence" value="ECO:0007669"/>
    <property type="project" value="InterPro"/>
</dbReference>
<dbReference type="Proteomes" id="UP000824201">
    <property type="component" value="Unassembled WGS sequence"/>
</dbReference>
<dbReference type="InterPro" id="IPR012904">
    <property type="entry name" value="OGG_N"/>
</dbReference>
<dbReference type="Gene3D" id="1.10.1670.10">
    <property type="entry name" value="Helix-hairpin-Helix base-excision DNA repair enzymes (C-terminal)"/>
    <property type="match status" value="1"/>
</dbReference>
<reference evidence="11" key="1">
    <citation type="submission" date="2020-10" db="EMBL/GenBank/DDBJ databases">
        <authorList>
            <person name="Gilroy R."/>
        </authorList>
    </citation>
    <scope>NUCLEOTIDE SEQUENCE</scope>
    <source>
        <strain evidence="11">ChiW13-3771</strain>
    </source>
</reference>
<dbReference type="Gene3D" id="1.10.340.30">
    <property type="entry name" value="Hypothetical protein, domain 2"/>
    <property type="match status" value="1"/>
</dbReference>
<dbReference type="PANTHER" id="PTHR10242:SF2">
    <property type="entry name" value="N-GLYCOSYLASE_DNA LYASE"/>
    <property type="match status" value="1"/>
</dbReference>
<sequence>MIKMRIPCMDLKQICYSGQCFRMNELKPNKYGLIAMGYYLEIEQNGEAFSFSCSEQEFDSIWVNYFDLKTDYERMIHCIKKEDSYLREAAKLGRGIRILRQDLWETIITFIVSQQNNIPRIRKCIQLICERYGQEKQTDEGKQYYDFPTPEALANATEEELKACNLGYRSRYIKKTAWSVMHNEICLSELYTMNHTDAKKELLKLYGVGNKVADCICLFALHHIEAFPIDTHIQQVLNREYPNGFDLEYYREYAGILQQYMFHYEINKKK</sequence>
<protein>
    <recommendedName>
        <fullName evidence="2">DNA-(apurinic or apyrimidinic site) lyase</fullName>
        <ecNumber evidence="2">4.2.99.18</ecNumber>
    </recommendedName>
</protein>
<evidence type="ECO:0000256" key="9">
    <source>
        <dbReference type="ARBA" id="ARBA00044632"/>
    </source>
</evidence>
<evidence type="ECO:0000256" key="4">
    <source>
        <dbReference type="ARBA" id="ARBA00022801"/>
    </source>
</evidence>
<name>A0A9D1EFU0_9FIRM</name>
<evidence type="ECO:0000256" key="2">
    <source>
        <dbReference type="ARBA" id="ARBA00012720"/>
    </source>
</evidence>
<keyword evidence="5" id="KW-0234">DNA repair</keyword>
<dbReference type="EC" id="4.2.99.18" evidence="2"/>
<dbReference type="InterPro" id="IPR052054">
    <property type="entry name" value="Oxidative_DNA_repair_enzyme"/>
</dbReference>
<proteinExistence type="inferred from homology"/>
<dbReference type="Pfam" id="PF07934">
    <property type="entry name" value="OGG_N"/>
    <property type="match status" value="1"/>
</dbReference>
<keyword evidence="7" id="KW-0511">Multifunctional enzyme</keyword>
<dbReference type="PANTHER" id="PTHR10242">
    <property type="entry name" value="8-OXOGUANINE DNA GLYCOSYLASE"/>
    <property type="match status" value="1"/>
</dbReference>
<gene>
    <name evidence="11" type="ORF">IAC96_09480</name>
</gene>
<evidence type="ECO:0000256" key="3">
    <source>
        <dbReference type="ARBA" id="ARBA00022763"/>
    </source>
</evidence>
<evidence type="ECO:0000313" key="12">
    <source>
        <dbReference type="Proteomes" id="UP000824201"/>
    </source>
</evidence>
<evidence type="ECO:0000256" key="6">
    <source>
        <dbReference type="ARBA" id="ARBA00023239"/>
    </source>
</evidence>
<evidence type="ECO:0000313" key="11">
    <source>
        <dbReference type="EMBL" id="HIR89168.1"/>
    </source>
</evidence>
<keyword evidence="6" id="KW-0456">Lyase</keyword>
<evidence type="ECO:0000256" key="5">
    <source>
        <dbReference type="ARBA" id="ARBA00023204"/>
    </source>
</evidence>
<dbReference type="GO" id="GO:0140078">
    <property type="term" value="F:class I DNA-(apurinic or apyrimidinic site) endonuclease activity"/>
    <property type="evidence" value="ECO:0007669"/>
    <property type="project" value="UniProtKB-EC"/>
</dbReference>
<keyword evidence="3" id="KW-0227">DNA damage</keyword>
<dbReference type="Gene3D" id="3.30.310.260">
    <property type="match status" value="1"/>
</dbReference>
<keyword evidence="8" id="KW-0326">Glycosidase</keyword>
<dbReference type="AlphaFoldDB" id="A0A9D1EFU0"/>
<accession>A0A9D1EFU0</accession>
<dbReference type="InterPro" id="IPR003265">
    <property type="entry name" value="HhH-GPD_domain"/>
</dbReference>
<dbReference type="SMART" id="SM00478">
    <property type="entry name" value="ENDO3c"/>
    <property type="match status" value="1"/>
</dbReference>
<evidence type="ECO:0000259" key="10">
    <source>
        <dbReference type="SMART" id="SM00478"/>
    </source>
</evidence>
<keyword evidence="4" id="KW-0378">Hydrolase</keyword>
<comment type="similarity">
    <text evidence="1">Belongs to the type-1 OGG1 family.</text>
</comment>
<dbReference type="Pfam" id="PF00730">
    <property type="entry name" value="HhH-GPD"/>
    <property type="match status" value="1"/>
</dbReference>